<evidence type="ECO:0000313" key="3">
    <source>
        <dbReference type="EMBL" id="RAI61080.1"/>
    </source>
</evidence>
<comment type="caution">
    <text evidence="3">The sequence shown here is derived from an EMBL/GenBank/DDBJ whole genome shotgun (WGS) entry which is preliminary data.</text>
</comment>
<feature type="compositionally biased region" description="Low complexity" evidence="1">
    <location>
        <begin position="213"/>
        <end position="222"/>
    </location>
</feature>
<feature type="compositionally biased region" description="Pro residues" evidence="1">
    <location>
        <begin position="236"/>
        <end position="296"/>
    </location>
</feature>
<dbReference type="RefSeq" id="WP_111468195.1">
    <property type="nucleotide sequence ID" value="NZ_QLIX01000001.1"/>
</dbReference>
<dbReference type="InterPro" id="IPR027275">
    <property type="entry name" value="PRC-brl_dom"/>
</dbReference>
<feature type="compositionally biased region" description="Low complexity" evidence="1">
    <location>
        <begin position="168"/>
        <end position="188"/>
    </location>
</feature>
<dbReference type="Proteomes" id="UP000249065">
    <property type="component" value="Unassembled WGS sequence"/>
</dbReference>
<dbReference type="Gene3D" id="2.30.30.240">
    <property type="entry name" value="PRC-barrel domain"/>
    <property type="match status" value="1"/>
</dbReference>
<name>A0A327MDL4_9PROT</name>
<keyword evidence="4" id="KW-1185">Reference proteome</keyword>
<dbReference type="OrthoDB" id="8021018at2"/>
<proteinExistence type="predicted"/>
<evidence type="ECO:0000256" key="1">
    <source>
        <dbReference type="SAM" id="MobiDB-lite"/>
    </source>
</evidence>
<dbReference type="PANTHER" id="PTHR36505:SF1">
    <property type="entry name" value="BLR1072 PROTEIN"/>
    <property type="match status" value="1"/>
</dbReference>
<sequence length="296" mass="29509">MHAAETGLPPWPWHTALPRPRPTRPGHAETSHRLVLCCLLGCLLGWATTAQAQDKPAAEKPAPPPAQPERIEKGSVLRLLGREVKGTDGETVAQIVNVVIDPSGEPRAVILDFGGFLGVGKRRIAVAWRALTFSTANGQNTITLTLDRDQLKNFPDYKPDGPVIVATPPQDAVGQPAGAAPASSAAPQPADPAPHPAPGAPPAASEPPPAGPAAPADPQAAPAAPPATPGAAAPTSEPPPVAPTASPPASPPGAPPAAPAPSAPTPPNPAPPDPAPPNPAPPDPASGAPPAPAAPK</sequence>
<accession>A0A327MDL4</accession>
<feature type="region of interest" description="Disordered" evidence="1">
    <location>
        <begin position="1"/>
        <end position="28"/>
    </location>
</feature>
<feature type="compositionally biased region" description="Pro residues" evidence="1">
    <location>
        <begin position="189"/>
        <end position="212"/>
    </location>
</feature>
<feature type="region of interest" description="Disordered" evidence="1">
    <location>
        <begin position="159"/>
        <end position="296"/>
    </location>
</feature>
<protein>
    <recommendedName>
        <fullName evidence="2">PRC-barrel domain-containing protein</fullName>
    </recommendedName>
</protein>
<dbReference type="PANTHER" id="PTHR36505">
    <property type="entry name" value="BLR1072 PROTEIN"/>
    <property type="match status" value="1"/>
</dbReference>
<dbReference type="AlphaFoldDB" id="A0A327MDL4"/>
<organism evidence="3 4">
    <name type="scientific">Roseicella frigidaeris</name>
    <dbReference type="NCBI Taxonomy" id="2230885"/>
    <lineage>
        <taxon>Bacteria</taxon>
        <taxon>Pseudomonadati</taxon>
        <taxon>Pseudomonadota</taxon>
        <taxon>Alphaproteobacteria</taxon>
        <taxon>Acetobacterales</taxon>
        <taxon>Roseomonadaceae</taxon>
        <taxon>Roseicella</taxon>
    </lineage>
</organism>
<dbReference type="SUPFAM" id="SSF50346">
    <property type="entry name" value="PRC-barrel domain"/>
    <property type="match status" value="1"/>
</dbReference>
<dbReference type="EMBL" id="QLIX01000001">
    <property type="protein sequence ID" value="RAI61080.1"/>
    <property type="molecule type" value="Genomic_DNA"/>
</dbReference>
<reference evidence="4" key="1">
    <citation type="submission" date="2018-06" db="EMBL/GenBank/DDBJ databases">
        <authorList>
            <person name="Khan S.A."/>
        </authorList>
    </citation>
    <scope>NUCLEOTIDE SEQUENCE [LARGE SCALE GENOMIC DNA]</scope>
    <source>
        <strain evidence="4">DB-1506</strain>
    </source>
</reference>
<evidence type="ECO:0000259" key="2">
    <source>
        <dbReference type="Pfam" id="PF05239"/>
    </source>
</evidence>
<evidence type="ECO:0000313" key="4">
    <source>
        <dbReference type="Proteomes" id="UP000249065"/>
    </source>
</evidence>
<gene>
    <name evidence="3" type="ORF">DOO78_02855</name>
</gene>
<dbReference type="Pfam" id="PF05239">
    <property type="entry name" value="PRC"/>
    <property type="match status" value="1"/>
</dbReference>
<dbReference type="InterPro" id="IPR011033">
    <property type="entry name" value="PRC_barrel-like_sf"/>
</dbReference>
<feature type="domain" description="PRC-barrel" evidence="2">
    <location>
        <begin position="79"/>
        <end position="149"/>
    </location>
</feature>